<keyword evidence="3" id="KW-1185">Reference proteome</keyword>
<feature type="compositionally biased region" description="Polar residues" evidence="1">
    <location>
        <begin position="80"/>
        <end position="108"/>
    </location>
</feature>
<accession>A0AAD5WGU0</accession>
<feature type="region of interest" description="Disordered" evidence="1">
    <location>
        <begin position="234"/>
        <end position="263"/>
    </location>
</feature>
<sequence>MITRKVFHQKQSHLQSNSPTTRVSTGKTTPNDYGEHLPFRTRKVLPPKQSQLQSNSPTTRVSTGKTTPNDHAEGFPPKQSHLQSNSPTTRVSTGKTTPNDYAVSTPSDSAAKEQVDAHHPNPTPESPIIRNSPEEPDSLWLTKGRKQTLLQRRHSFLFHILHCAKFMQQHQPEITSNLVDLFLAIVWRANWIAEQRLHLRRWKVPKMVSINTLKLLLEERISRIPLLPHTVESKEYSGVVSDESKGTYRSERSSPSKERQDRD</sequence>
<feature type="region of interest" description="Disordered" evidence="1">
    <location>
        <begin position="1"/>
        <end position="136"/>
    </location>
</feature>
<protein>
    <submittedName>
        <fullName evidence="2">Uncharacterized protein</fullName>
    </submittedName>
</protein>
<evidence type="ECO:0000256" key="1">
    <source>
        <dbReference type="SAM" id="MobiDB-lite"/>
    </source>
</evidence>
<feature type="compositionally biased region" description="Basic and acidic residues" evidence="1">
    <location>
        <begin position="110"/>
        <end position="119"/>
    </location>
</feature>
<feature type="compositionally biased region" description="Basic residues" evidence="1">
    <location>
        <begin position="1"/>
        <end position="11"/>
    </location>
</feature>
<name>A0AAD5WGU0_PARTN</name>
<feature type="compositionally biased region" description="Basic and acidic residues" evidence="1">
    <location>
        <begin position="242"/>
        <end position="263"/>
    </location>
</feature>
<dbReference type="Proteomes" id="UP001196413">
    <property type="component" value="Unassembled WGS sequence"/>
</dbReference>
<dbReference type="AlphaFoldDB" id="A0AAD5WGU0"/>
<comment type="caution">
    <text evidence="2">The sequence shown here is derived from an EMBL/GenBank/DDBJ whole genome shotgun (WGS) entry which is preliminary data.</text>
</comment>
<proteinExistence type="predicted"/>
<gene>
    <name evidence="2" type="ORF">KIN20_031161</name>
</gene>
<feature type="compositionally biased region" description="Polar residues" evidence="1">
    <location>
        <begin position="48"/>
        <end position="67"/>
    </location>
</feature>
<reference evidence="2" key="1">
    <citation type="submission" date="2021-06" db="EMBL/GenBank/DDBJ databases">
        <title>Parelaphostrongylus tenuis whole genome reference sequence.</title>
        <authorList>
            <person name="Garwood T.J."/>
            <person name="Larsen P.A."/>
            <person name="Fountain-Jones N.M."/>
            <person name="Garbe J.R."/>
            <person name="Macchietto M.G."/>
            <person name="Kania S.A."/>
            <person name="Gerhold R.W."/>
            <person name="Richards J.E."/>
            <person name="Wolf T.M."/>
        </authorList>
    </citation>
    <scope>NUCLEOTIDE SEQUENCE</scope>
    <source>
        <strain evidence="2">MNPRO001-30</strain>
        <tissue evidence="2">Meninges</tissue>
    </source>
</reference>
<organism evidence="2 3">
    <name type="scientific">Parelaphostrongylus tenuis</name>
    <name type="common">Meningeal worm</name>
    <dbReference type="NCBI Taxonomy" id="148309"/>
    <lineage>
        <taxon>Eukaryota</taxon>
        <taxon>Metazoa</taxon>
        <taxon>Ecdysozoa</taxon>
        <taxon>Nematoda</taxon>
        <taxon>Chromadorea</taxon>
        <taxon>Rhabditida</taxon>
        <taxon>Rhabditina</taxon>
        <taxon>Rhabditomorpha</taxon>
        <taxon>Strongyloidea</taxon>
        <taxon>Metastrongylidae</taxon>
        <taxon>Parelaphostrongylus</taxon>
    </lineage>
</organism>
<evidence type="ECO:0000313" key="2">
    <source>
        <dbReference type="EMBL" id="KAJ1369652.1"/>
    </source>
</evidence>
<dbReference type="EMBL" id="JAHQIW010006650">
    <property type="protein sequence ID" value="KAJ1369652.1"/>
    <property type="molecule type" value="Genomic_DNA"/>
</dbReference>
<feature type="compositionally biased region" description="Polar residues" evidence="1">
    <location>
        <begin position="12"/>
        <end position="31"/>
    </location>
</feature>
<evidence type="ECO:0000313" key="3">
    <source>
        <dbReference type="Proteomes" id="UP001196413"/>
    </source>
</evidence>